<evidence type="ECO:0000256" key="1">
    <source>
        <dbReference type="SAM" id="MobiDB-lite"/>
    </source>
</evidence>
<dbReference type="OrthoDB" id="2891248at2759"/>
<evidence type="ECO:0000313" key="3">
    <source>
        <dbReference type="EMBL" id="EFJ02227.1"/>
    </source>
</evidence>
<dbReference type="VEuPathDB" id="FungiDB:SCHCODRAFT_02612624"/>
<feature type="region of interest" description="Disordered" evidence="1">
    <location>
        <begin position="131"/>
        <end position="244"/>
    </location>
</feature>
<dbReference type="KEGG" id="scm:SCHCO_02612624"/>
<feature type="transmembrane region" description="Helical" evidence="2">
    <location>
        <begin position="52"/>
        <end position="74"/>
    </location>
</feature>
<proteinExistence type="predicted"/>
<protein>
    <submittedName>
        <fullName evidence="3">Uncharacterized protein</fullName>
    </submittedName>
</protein>
<accession>D8PN96</accession>
<dbReference type="OMA" id="WAPADSE"/>
<dbReference type="EMBL" id="GL377302">
    <property type="protein sequence ID" value="EFJ02227.1"/>
    <property type="molecule type" value="Genomic_DNA"/>
</dbReference>
<dbReference type="InParanoid" id="D8PN96"/>
<organism evidence="4">
    <name type="scientific">Schizophyllum commune (strain H4-8 / FGSC 9210)</name>
    <name type="common">Split gill fungus</name>
    <dbReference type="NCBI Taxonomy" id="578458"/>
    <lineage>
        <taxon>Eukaryota</taxon>
        <taxon>Fungi</taxon>
        <taxon>Dikarya</taxon>
        <taxon>Basidiomycota</taxon>
        <taxon>Agaricomycotina</taxon>
        <taxon>Agaricomycetes</taxon>
        <taxon>Agaricomycetidae</taxon>
        <taxon>Agaricales</taxon>
        <taxon>Schizophyllaceae</taxon>
        <taxon>Schizophyllum</taxon>
    </lineage>
</organism>
<keyword evidence="2" id="KW-0812">Transmembrane</keyword>
<feature type="compositionally biased region" description="Low complexity" evidence="1">
    <location>
        <begin position="138"/>
        <end position="150"/>
    </location>
</feature>
<keyword evidence="2" id="KW-0472">Membrane</keyword>
<reference evidence="3 4" key="1">
    <citation type="journal article" date="2010" name="Nat. Biotechnol.">
        <title>Genome sequence of the model mushroom Schizophyllum commune.</title>
        <authorList>
            <person name="Ohm R.A."/>
            <person name="de Jong J.F."/>
            <person name="Lugones L.G."/>
            <person name="Aerts A."/>
            <person name="Kothe E."/>
            <person name="Stajich J.E."/>
            <person name="de Vries R.P."/>
            <person name="Record E."/>
            <person name="Levasseur A."/>
            <person name="Baker S.E."/>
            <person name="Bartholomew K.A."/>
            <person name="Coutinho P.M."/>
            <person name="Erdmann S."/>
            <person name="Fowler T.J."/>
            <person name="Gathman A.C."/>
            <person name="Lombard V."/>
            <person name="Henrissat B."/>
            <person name="Knabe N."/>
            <person name="Kuees U."/>
            <person name="Lilly W.W."/>
            <person name="Lindquist E."/>
            <person name="Lucas S."/>
            <person name="Magnuson J.K."/>
            <person name="Piumi F."/>
            <person name="Raudaskoski M."/>
            <person name="Salamov A."/>
            <person name="Schmutz J."/>
            <person name="Schwarze F.W.M.R."/>
            <person name="vanKuyk P.A."/>
            <person name="Horton J.S."/>
            <person name="Grigoriev I.V."/>
            <person name="Woesten H.A.B."/>
        </authorList>
    </citation>
    <scope>NUCLEOTIDE SEQUENCE [LARGE SCALE GENOMIC DNA]</scope>
    <source>
        <strain evidence="4">H4-8 / FGSC 9210</strain>
    </source>
</reference>
<dbReference type="HOGENOM" id="CLU_1094592_0_0_1"/>
<gene>
    <name evidence="3" type="ORF">SCHCODRAFT_103677</name>
</gene>
<dbReference type="Proteomes" id="UP000007431">
    <property type="component" value="Unassembled WGS sequence"/>
</dbReference>
<sequence>MPFQTSSLAFMAVTNAATTASSAYPSSTSSTTAATAASAMSSSDDGGMARGANYFFGFLITFVALLLIFVGCGVGTRHRRMRGGTGFMFDWNTPAEVPKEEPRLYEGYLEKAQGDLAWVDVMPVSATILRSKADEPVSSSSSESQPPARRTWLDRLRRRATPPPNVRVARPSEDIERKARRPRTPSPPPPDETLQITMMIAMPTPPRPPNDTTPDDERGLDEYQLGVLQKPWRAPPQSHAGPSL</sequence>
<evidence type="ECO:0000313" key="4">
    <source>
        <dbReference type="Proteomes" id="UP000007431"/>
    </source>
</evidence>
<dbReference type="GeneID" id="9597573"/>
<keyword evidence="4" id="KW-1185">Reference proteome</keyword>
<feature type="non-terminal residue" evidence="3">
    <location>
        <position position="244"/>
    </location>
</feature>
<name>D8PN96_SCHCM</name>
<dbReference type="AlphaFoldDB" id="D8PN96"/>
<evidence type="ECO:0000256" key="2">
    <source>
        <dbReference type="SAM" id="Phobius"/>
    </source>
</evidence>
<dbReference type="eggNOG" id="ENOG502RC35">
    <property type="taxonomic scope" value="Eukaryota"/>
</dbReference>
<keyword evidence="2" id="KW-1133">Transmembrane helix</keyword>